<feature type="transmembrane region" description="Helical" evidence="6">
    <location>
        <begin position="72"/>
        <end position="91"/>
    </location>
</feature>
<evidence type="ECO:0000256" key="6">
    <source>
        <dbReference type="SAM" id="Phobius"/>
    </source>
</evidence>
<organism evidence="8 9">
    <name type="scientific">Durusdinium trenchii</name>
    <dbReference type="NCBI Taxonomy" id="1381693"/>
    <lineage>
        <taxon>Eukaryota</taxon>
        <taxon>Sar</taxon>
        <taxon>Alveolata</taxon>
        <taxon>Dinophyceae</taxon>
        <taxon>Suessiales</taxon>
        <taxon>Symbiodiniaceae</taxon>
        <taxon>Durusdinium</taxon>
    </lineage>
</organism>
<dbReference type="PROSITE" id="PS00217">
    <property type="entry name" value="SUGAR_TRANSPORT_2"/>
    <property type="match status" value="1"/>
</dbReference>
<keyword evidence="4 6" id="KW-1133">Transmembrane helix</keyword>
<feature type="transmembrane region" description="Helical" evidence="6">
    <location>
        <begin position="160"/>
        <end position="179"/>
    </location>
</feature>
<dbReference type="SUPFAM" id="SSF103473">
    <property type="entry name" value="MFS general substrate transporter"/>
    <property type="match status" value="1"/>
</dbReference>
<evidence type="ECO:0000256" key="5">
    <source>
        <dbReference type="ARBA" id="ARBA00023136"/>
    </source>
</evidence>
<sequence length="357" mass="38722">MCDAVQRDAVRGTSGAEATRLGATVARPMISFAALGLVPGQKRRDGEGEGDAGSISTILATDWDLSPLQQGVLLSSVYVGVLMGNLMSGWVGDRLGRRSAVLLSFPIIALLSVASSLANGFWVLLPLRYFVGFGFGLGQPSAIAILMEVSPGRYRPLNQALAQIAFALGELYCCLVMWFDDPRMIHLHWRTLLVANAVPAVLFWLASWAQLQESPVFSAINGKPEEAHEALDKMRRLNGKPDHSIDFAEASAGVSAVPEQGRLSQLPPGRTAALCIVCFCYNITIYGAFTAFPQLIPRLLNQETQSAALQLAQGAALDPWAKHLWGLQRGPVWVSALSMQWTLFGRCVREKMDLGTR</sequence>
<dbReference type="EMBL" id="CAXAMM010041350">
    <property type="protein sequence ID" value="CAK9098786.1"/>
    <property type="molecule type" value="Genomic_DNA"/>
</dbReference>
<accession>A0ABP0RHZ3</accession>
<comment type="caution">
    <text evidence="8">The sequence shown here is derived from an EMBL/GenBank/DDBJ whole genome shotgun (WGS) entry which is preliminary data.</text>
</comment>
<evidence type="ECO:0000313" key="8">
    <source>
        <dbReference type="EMBL" id="CAK9098786.1"/>
    </source>
</evidence>
<keyword evidence="2" id="KW-0813">Transport</keyword>
<dbReference type="InterPro" id="IPR020846">
    <property type="entry name" value="MFS_dom"/>
</dbReference>
<evidence type="ECO:0000256" key="1">
    <source>
        <dbReference type="ARBA" id="ARBA00004141"/>
    </source>
</evidence>
<evidence type="ECO:0000313" key="9">
    <source>
        <dbReference type="Proteomes" id="UP001642464"/>
    </source>
</evidence>
<reference evidence="8 9" key="1">
    <citation type="submission" date="2024-02" db="EMBL/GenBank/DDBJ databases">
        <authorList>
            <person name="Chen Y."/>
            <person name="Shah S."/>
            <person name="Dougan E. K."/>
            <person name="Thang M."/>
            <person name="Chan C."/>
        </authorList>
    </citation>
    <scope>NUCLEOTIDE SEQUENCE [LARGE SCALE GENOMIC DNA]</scope>
</reference>
<dbReference type="PANTHER" id="PTHR23511:SF34">
    <property type="entry name" value="SYNAPTIC VESICLE GLYCOPROTEIN 2"/>
    <property type="match status" value="1"/>
</dbReference>
<keyword evidence="3 6" id="KW-0812">Transmembrane</keyword>
<dbReference type="InterPro" id="IPR036259">
    <property type="entry name" value="MFS_trans_sf"/>
</dbReference>
<proteinExistence type="predicted"/>
<evidence type="ECO:0000256" key="4">
    <source>
        <dbReference type="ARBA" id="ARBA00022989"/>
    </source>
</evidence>
<evidence type="ECO:0000256" key="3">
    <source>
        <dbReference type="ARBA" id="ARBA00022692"/>
    </source>
</evidence>
<dbReference type="Pfam" id="PF00083">
    <property type="entry name" value="Sugar_tr"/>
    <property type="match status" value="1"/>
</dbReference>
<keyword evidence="5 6" id="KW-0472">Membrane</keyword>
<evidence type="ECO:0000256" key="2">
    <source>
        <dbReference type="ARBA" id="ARBA00022448"/>
    </source>
</evidence>
<evidence type="ECO:0000259" key="7">
    <source>
        <dbReference type="PROSITE" id="PS50850"/>
    </source>
</evidence>
<dbReference type="PANTHER" id="PTHR23511">
    <property type="entry name" value="SYNAPTIC VESICLE GLYCOPROTEIN 2"/>
    <property type="match status" value="1"/>
</dbReference>
<dbReference type="Proteomes" id="UP001642464">
    <property type="component" value="Unassembled WGS sequence"/>
</dbReference>
<feature type="transmembrane region" description="Helical" evidence="6">
    <location>
        <begin position="271"/>
        <end position="292"/>
    </location>
</feature>
<feature type="domain" description="Major facilitator superfamily (MFS) profile" evidence="7">
    <location>
        <begin position="20"/>
        <end position="357"/>
    </location>
</feature>
<keyword evidence="9" id="KW-1185">Reference proteome</keyword>
<name>A0ABP0RHZ3_9DINO</name>
<gene>
    <name evidence="8" type="ORF">SCF082_LOCUS46279</name>
</gene>
<dbReference type="PROSITE" id="PS50850">
    <property type="entry name" value="MFS"/>
    <property type="match status" value="1"/>
</dbReference>
<dbReference type="InterPro" id="IPR005829">
    <property type="entry name" value="Sugar_transporter_CS"/>
</dbReference>
<dbReference type="InterPro" id="IPR005828">
    <property type="entry name" value="MFS_sugar_transport-like"/>
</dbReference>
<feature type="transmembrane region" description="Helical" evidence="6">
    <location>
        <begin position="191"/>
        <end position="211"/>
    </location>
</feature>
<comment type="subcellular location">
    <subcellularLocation>
        <location evidence="1">Membrane</location>
        <topology evidence="1">Multi-pass membrane protein</topology>
    </subcellularLocation>
</comment>
<feature type="transmembrane region" description="Helical" evidence="6">
    <location>
        <begin position="103"/>
        <end position="125"/>
    </location>
</feature>
<protein>
    <submittedName>
        <fullName evidence="8">Transporter svop-1</fullName>
    </submittedName>
</protein>
<dbReference type="Gene3D" id="1.20.1250.20">
    <property type="entry name" value="MFS general substrate transporter like domains"/>
    <property type="match status" value="1"/>
</dbReference>